<name>A0A0H1RFD5_9HYPH</name>
<reference evidence="1 2" key="1">
    <citation type="submission" date="2015-05" db="EMBL/GenBank/DDBJ databases">
        <title>Draft genome sequence of Microvirga vignae strain BR3299, a novel nitrogen fixing bacteria isolated from Brazil semi-aired region.</title>
        <authorList>
            <person name="Zilli J.E."/>
            <person name="Passos S.R."/>
            <person name="Leite J."/>
            <person name="Baldani J.I."/>
            <person name="Xavier G.R."/>
            <person name="Rumjaneck N.G."/>
            <person name="Simoes-Araujo J.L."/>
        </authorList>
    </citation>
    <scope>NUCLEOTIDE SEQUENCE [LARGE SCALE GENOMIC DNA]</scope>
    <source>
        <strain evidence="1 2">BR3299</strain>
    </source>
</reference>
<organism evidence="1 2">
    <name type="scientific">Microvirga vignae</name>
    <dbReference type="NCBI Taxonomy" id="1225564"/>
    <lineage>
        <taxon>Bacteria</taxon>
        <taxon>Pseudomonadati</taxon>
        <taxon>Pseudomonadota</taxon>
        <taxon>Alphaproteobacteria</taxon>
        <taxon>Hyphomicrobiales</taxon>
        <taxon>Methylobacteriaceae</taxon>
        <taxon>Microvirga</taxon>
    </lineage>
</organism>
<dbReference type="OrthoDB" id="8019608at2"/>
<sequence>MPGQSTPNISLQPVSVMSDGGSHEGRLVFSGSDLVAVFAKISAEENAGGRSGRGGWFLEAGFGPCGILMTHQPSVFPTLEEAIAWVRERLKSGLASS</sequence>
<dbReference type="AlphaFoldDB" id="A0A0H1RFD5"/>
<dbReference type="STRING" id="1225564.AA309_05350"/>
<keyword evidence="2" id="KW-1185">Reference proteome</keyword>
<proteinExistence type="predicted"/>
<dbReference type="PATRIC" id="fig|1225564.3.peg.1535"/>
<accession>A0A0H1RFD5</accession>
<evidence type="ECO:0000313" key="1">
    <source>
        <dbReference type="EMBL" id="KLK93913.1"/>
    </source>
</evidence>
<dbReference type="EMBL" id="LCYG01000016">
    <property type="protein sequence ID" value="KLK93913.1"/>
    <property type="molecule type" value="Genomic_DNA"/>
</dbReference>
<dbReference type="Proteomes" id="UP000035489">
    <property type="component" value="Unassembled WGS sequence"/>
</dbReference>
<dbReference type="RefSeq" id="WP_047187957.1">
    <property type="nucleotide sequence ID" value="NZ_LCYG01000016.1"/>
</dbReference>
<protein>
    <submittedName>
        <fullName evidence="1">Uncharacterized protein</fullName>
    </submittedName>
</protein>
<gene>
    <name evidence="1" type="ORF">AA309_05350</name>
</gene>
<comment type="caution">
    <text evidence="1">The sequence shown here is derived from an EMBL/GenBank/DDBJ whole genome shotgun (WGS) entry which is preliminary data.</text>
</comment>
<evidence type="ECO:0000313" key="2">
    <source>
        <dbReference type="Proteomes" id="UP000035489"/>
    </source>
</evidence>